<evidence type="ECO:0000313" key="5">
    <source>
        <dbReference type="Proteomes" id="UP000663829"/>
    </source>
</evidence>
<feature type="compositionally biased region" description="Polar residues" evidence="1">
    <location>
        <begin position="969"/>
        <end position="988"/>
    </location>
</feature>
<evidence type="ECO:0000313" key="3">
    <source>
        <dbReference type="EMBL" id="CAF0908714.1"/>
    </source>
</evidence>
<dbReference type="Gene3D" id="3.40.640.10">
    <property type="entry name" value="Type I PLP-dependent aspartate aminotransferase-like (Major domain)"/>
    <property type="match status" value="1"/>
</dbReference>
<evidence type="ECO:0000256" key="1">
    <source>
        <dbReference type="SAM" id="MobiDB-lite"/>
    </source>
</evidence>
<dbReference type="InterPro" id="IPR015422">
    <property type="entry name" value="PyrdxlP-dep_Trfase_small"/>
</dbReference>
<feature type="region of interest" description="Disordered" evidence="1">
    <location>
        <begin position="250"/>
        <end position="307"/>
    </location>
</feature>
<reference evidence="3" key="1">
    <citation type="submission" date="2021-02" db="EMBL/GenBank/DDBJ databases">
        <authorList>
            <person name="Nowell W R."/>
        </authorList>
    </citation>
    <scope>NUCLEOTIDE SEQUENCE</scope>
</reference>
<dbReference type="Gene3D" id="3.90.1150.10">
    <property type="entry name" value="Aspartate Aminotransferase, domain 1"/>
    <property type="match status" value="1"/>
</dbReference>
<name>A0A814A321_9BILA</name>
<comment type="caution">
    <text evidence="3">The sequence shown here is derived from an EMBL/GenBank/DDBJ whole genome shotgun (WGS) entry which is preliminary data.</text>
</comment>
<dbReference type="Pfam" id="PF00266">
    <property type="entry name" value="Aminotran_5"/>
    <property type="match status" value="1"/>
</dbReference>
<feature type="compositionally biased region" description="Basic and acidic residues" evidence="1">
    <location>
        <begin position="946"/>
        <end position="957"/>
    </location>
</feature>
<dbReference type="AlphaFoldDB" id="A0A814A321"/>
<dbReference type="Proteomes" id="UP000663829">
    <property type="component" value="Unassembled WGS sequence"/>
</dbReference>
<evidence type="ECO:0000313" key="4">
    <source>
        <dbReference type="EMBL" id="CAF3690167.1"/>
    </source>
</evidence>
<dbReference type="InterPro" id="IPR015421">
    <property type="entry name" value="PyrdxlP-dep_Trfase_major"/>
</dbReference>
<gene>
    <name evidence="3" type="ORF">GPM918_LOCUS9029</name>
    <name evidence="4" type="ORF">SRO942_LOCUS9030</name>
</gene>
<dbReference type="PANTHER" id="PTHR43686">
    <property type="entry name" value="SULFURTRANSFERASE-RELATED"/>
    <property type="match status" value="1"/>
</dbReference>
<proteinExistence type="predicted"/>
<organism evidence="3 5">
    <name type="scientific">Didymodactylos carnosus</name>
    <dbReference type="NCBI Taxonomy" id="1234261"/>
    <lineage>
        <taxon>Eukaryota</taxon>
        <taxon>Metazoa</taxon>
        <taxon>Spiralia</taxon>
        <taxon>Gnathifera</taxon>
        <taxon>Rotifera</taxon>
        <taxon>Eurotatoria</taxon>
        <taxon>Bdelloidea</taxon>
        <taxon>Philodinida</taxon>
        <taxon>Philodinidae</taxon>
        <taxon>Didymodactylos</taxon>
    </lineage>
</organism>
<accession>A0A814A321</accession>
<feature type="domain" description="Aminotransferase class V" evidence="2">
    <location>
        <begin position="400"/>
        <end position="739"/>
    </location>
</feature>
<dbReference type="EMBL" id="CAJOBC010001636">
    <property type="protein sequence ID" value="CAF3690167.1"/>
    <property type="molecule type" value="Genomic_DNA"/>
</dbReference>
<dbReference type="Proteomes" id="UP000681722">
    <property type="component" value="Unassembled WGS sequence"/>
</dbReference>
<dbReference type="InterPro" id="IPR000192">
    <property type="entry name" value="Aminotrans_V_dom"/>
</dbReference>
<feature type="region of interest" description="Disordered" evidence="1">
    <location>
        <begin position="944"/>
        <end position="988"/>
    </location>
</feature>
<dbReference type="EMBL" id="CAJNOQ010001636">
    <property type="protein sequence ID" value="CAF0908714.1"/>
    <property type="molecule type" value="Genomic_DNA"/>
</dbReference>
<dbReference type="PANTHER" id="PTHR43686:SF1">
    <property type="entry name" value="AMINOTRAN_5 DOMAIN-CONTAINING PROTEIN"/>
    <property type="match status" value="1"/>
</dbReference>
<evidence type="ECO:0000259" key="2">
    <source>
        <dbReference type="Pfam" id="PF00266"/>
    </source>
</evidence>
<dbReference type="SUPFAM" id="SSF53383">
    <property type="entry name" value="PLP-dependent transferases"/>
    <property type="match status" value="1"/>
</dbReference>
<sequence>MPNTMLQAPSMYTTQDPAMQMMQFNNQLRSIQQSYNTPTMSSMNPLSVRYVPMDQLLRNPAQDQLVPTMAMASVVGMPIGQPQINMQQNPTIQMQSQMNMQQNPTIQMQPQMNMQQNPTIQMQSQMNMQQNPTIQMQPQMNMQQNPTIQMQPQIPTPSQMQQINNTIQQQQPTINISRSSPVHMIQNHQEVFRGSSLPNSELLRPINAGPLSRTPIDFSSSSPLFDMVYEHDNRSSKNTAPTLYRWKKASPDGHRRRRLYSGSSCYESDSSDYSDDDLQWHRPTTKRASSAMVGGSSNGNRIRRDSNDSDYGLSVNYSPIVYEKNNGHLLPSINSNVSSNHATSKTNNSNTLKLLMYINDNIIGKDFTINGPWGIRRMLYCDYIASGRALQFIEHFIKTTVLPLYGNTHSENSLCALQTSKFRDEARALIKKSVNATQDDVVIFTGSGTTGAIHRLITVTLSDKENTDNIVVMISAFEHHSNILPWKETGIEVIRIPTTNQGILDKNILKEKLQYYTNLKKKIICSFNAASNITGIRTDVESISTLVHTYNGLIFWDYATAAPYVKVDMNSSALGYKDAIFISVHKFIGGPGTPGVLVAKKHLFKNRIPGACGGGTVNYVTRTSHEYNKDIEVREEGGTPDIVGSIRAGLVFQLKDALGDSFIEAEENSLVKKFFKRFRKDDKLIVLGSRDVPRLAVFSFLIYVPSICKYLHHNFVSLLLNDLFGIQVRAGCACAGPYALDLLNIDNVKTKKFIMFMTDEPSRRVDQDNEKVEKTLMMRPGFCRVNLPYFAPEEEINFILDAIEFVANYGWKFLPLYTYEPVSGAWKHRGLYQPVCSSLEQITYRGGKMQQHGRKEQYDKVTHDPLREAKLIMQDALRRVDLIDYRIDPPLNISDKYKDLIWFALPLDIATMLAKQREGHEQRYNINDLPFIPQEAKQLNIQKHSNRGDIMDEKRSNDSNNRIKKHARISSQHNSNIHRSHAEQYQQS</sequence>
<keyword evidence="5" id="KW-1185">Reference proteome</keyword>
<dbReference type="OrthoDB" id="420046at2759"/>
<dbReference type="InterPro" id="IPR015424">
    <property type="entry name" value="PyrdxlP-dep_Trfase"/>
</dbReference>
<protein>
    <recommendedName>
        <fullName evidence="2">Aminotransferase class V domain-containing protein</fullName>
    </recommendedName>
</protein>